<dbReference type="PROSITE" id="PS00211">
    <property type="entry name" value="ABC_TRANSPORTER_1"/>
    <property type="match status" value="1"/>
</dbReference>
<evidence type="ECO:0000256" key="2">
    <source>
        <dbReference type="ARBA" id="ARBA00022741"/>
    </source>
</evidence>
<dbReference type="AlphaFoldDB" id="A0AAW5LHD4"/>
<evidence type="ECO:0000313" key="6">
    <source>
        <dbReference type="Proteomes" id="UP001204068"/>
    </source>
</evidence>
<feature type="domain" description="ABC transporter" evidence="4">
    <location>
        <begin position="1"/>
        <end position="223"/>
    </location>
</feature>
<dbReference type="PANTHER" id="PTHR42939">
    <property type="entry name" value="ABC TRANSPORTER ATP-BINDING PROTEIN ALBC-RELATED"/>
    <property type="match status" value="1"/>
</dbReference>
<proteinExistence type="predicted"/>
<dbReference type="PANTHER" id="PTHR42939:SF1">
    <property type="entry name" value="ABC TRANSPORTER ATP-BINDING PROTEIN ALBC-RELATED"/>
    <property type="match status" value="1"/>
</dbReference>
<evidence type="ECO:0000313" key="5">
    <source>
        <dbReference type="EMBL" id="MCQ9304677.1"/>
    </source>
</evidence>
<keyword evidence="3 5" id="KW-0067">ATP-binding</keyword>
<dbReference type="InterPro" id="IPR027417">
    <property type="entry name" value="P-loop_NTPase"/>
</dbReference>
<dbReference type="Pfam" id="PF00005">
    <property type="entry name" value="ABC_tran"/>
    <property type="match status" value="1"/>
</dbReference>
<dbReference type="RefSeq" id="WP_231493159.1">
    <property type="nucleotide sequence ID" value="NZ_CP064868.1"/>
</dbReference>
<dbReference type="EMBL" id="JANILD010000007">
    <property type="protein sequence ID" value="MCQ9304677.1"/>
    <property type="molecule type" value="Genomic_DNA"/>
</dbReference>
<keyword evidence="1" id="KW-0813">Transport</keyword>
<dbReference type="GO" id="GO:0005524">
    <property type="term" value="F:ATP binding"/>
    <property type="evidence" value="ECO:0007669"/>
    <property type="project" value="UniProtKB-KW"/>
</dbReference>
<dbReference type="PROSITE" id="PS50893">
    <property type="entry name" value="ABC_TRANSPORTER_2"/>
    <property type="match status" value="1"/>
</dbReference>
<name>A0AAW5LHD4_MAMSC</name>
<dbReference type="CDD" id="cd03230">
    <property type="entry name" value="ABC_DR_subfamily_A"/>
    <property type="match status" value="1"/>
</dbReference>
<protein>
    <submittedName>
        <fullName evidence="5">ATP-binding cassette domain-containing protein</fullName>
    </submittedName>
</protein>
<keyword evidence="2" id="KW-0547">Nucleotide-binding</keyword>
<gene>
    <name evidence="5" type="ORF">NQ032_13800</name>
</gene>
<dbReference type="Proteomes" id="UP001204068">
    <property type="component" value="Unassembled WGS sequence"/>
</dbReference>
<dbReference type="InterPro" id="IPR003439">
    <property type="entry name" value="ABC_transporter-like_ATP-bd"/>
</dbReference>
<dbReference type="Gene3D" id="3.40.50.300">
    <property type="entry name" value="P-loop containing nucleotide triphosphate hydrolases"/>
    <property type="match status" value="1"/>
</dbReference>
<sequence>MNNLNVKYGKLSVLNNISFELKSNEIVGLVGNNGSGKTTLMKAILGFLKYEGEILFNKNKNYQYDKSQMQKIAMLLQENMYQNNTALFNLSIFENLNTFPSSKVDLKNRLSKYNLPEDKKLRGFSFGMKQRLRLALISREGYDLYILDEPFVGLDPIGVIELKNYLTELKNAGKTILISSHQLTELEFLADRYLYLNEKTIIEKNEIIGRRIIISSEIFDINKVYGKINEVNKNKNRIELPYDLNKLYEFLCILSESERSCLKIHIEPTLKMKSGVSE</sequence>
<evidence type="ECO:0000256" key="3">
    <source>
        <dbReference type="ARBA" id="ARBA00022840"/>
    </source>
</evidence>
<dbReference type="InterPro" id="IPR003593">
    <property type="entry name" value="AAA+_ATPase"/>
</dbReference>
<dbReference type="InterPro" id="IPR051782">
    <property type="entry name" value="ABC_Transporter_VariousFunc"/>
</dbReference>
<dbReference type="SMART" id="SM00382">
    <property type="entry name" value="AAA"/>
    <property type="match status" value="1"/>
</dbReference>
<reference evidence="5" key="1">
    <citation type="submission" date="2022-07" db="EMBL/GenBank/DDBJ databases">
        <title>Bacterial species isolated from the porcine tonsil microbiota.</title>
        <authorList>
            <person name="Oliveira I.M.F."/>
        </authorList>
    </citation>
    <scope>NUCLEOTIDE SEQUENCE</scope>
    <source>
        <strain evidence="5">8QC2O2</strain>
    </source>
</reference>
<dbReference type="SUPFAM" id="SSF52540">
    <property type="entry name" value="P-loop containing nucleoside triphosphate hydrolases"/>
    <property type="match status" value="1"/>
</dbReference>
<comment type="caution">
    <text evidence="5">The sequence shown here is derived from an EMBL/GenBank/DDBJ whole genome shotgun (WGS) entry which is preliminary data.</text>
</comment>
<organism evidence="5 6">
    <name type="scientific">Mammaliicoccus sciuri</name>
    <name type="common">Staphylococcus sciuri</name>
    <dbReference type="NCBI Taxonomy" id="1296"/>
    <lineage>
        <taxon>Bacteria</taxon>
        <taxon>Bacillati</taxon>
        <taxon>Bacillota</taxon>
        <taxon>Bacilli</taxon>
        <taxon>Bacillales</taxon>
        <taxon>Staphylococcaceae</taxon>
        <taxon>Mammaliicoccus</taxon>
    </lineage>
</organism>
<dbReference type="InterPro" id="IPR017871">
    <property type="entry name" value="ABC_transporter-like_CS"/>
</dbReference>
<dbReference type="GO" id="GO:0016887">
    <property type="term" value="F:ATP hydrolysis activity"/>
    <property type="evidence" value="ECO:0007669"/>
    <property type="project" value="InterPro"/>
</dbReference>
<evidence type="ECO:0000259" key="4">
    <source>
        <dbReference type="PROSITE" id="PS50893"/>
    </source>
</evidence>
<evidence type="ECO:0000256" key="1">
    <source>
        <dbReference type="ARBA" id="ARBA00022448"/>
    </source>
</evidence>
<accession>A0AAW5LHD4</accession>